<feature type="transmembrane region" description="Helical" evidence="1">
    <location>
        <begin position="130"/>
        <end position="155"/>
    </location>
</feature>
<keyword evidence="1" id="KW-0812">Transmembrane</keyword>
<feature type="transmembrane region" description="Helical" evidence="1">
    <location>
        <begin position="339"/>
        <end position="369"/>
    </location>
</feature>
<reference evidence="2" key="1">
    <citation type="submission" date="2021-02" db="EMBL/GenBank/DDBJ databases">
        <authorList>
            <person name="Nowell W R."/>
        </authorList>
    </citation>
    <scope>NUCLEOTIDE SEQUENCE</scope>
</reference>
<evidence type="ECO:0000256" key="1">
    <source>
        <dbReference type="SAM" id="Phobius"/>
    </source>
</evidence>
<organism evidence="2 3">
    <name type="scientific">Adineta steineri</name>
    <dbReference type="NCBI Taxonomy" id="433720"/>
    <lineage>
        <taxon>Eukaryota</taxon>
        <taxon>Metazoa</taxon>
        <taxon>Spiralia</taxon>
        <taxon>Gnathifera</taxon>
        <taxon>Rotifera</taxon>
        <taxon>Eurotatoria</taxon>
        <taxon>Bdelloidea</taxon>
        <taxon>Adinetida</taxon>
        <taxon>Adinetidae</taxon>
        <taxon>Adineta</taxon>
    </lineage>
</organism>
<accession>A0A815L544</accession>
<comment type="caution">
    <text evidence="2">The sequence shown here is derived from an EMBL/GenBank/DDBJ whole genome shotgun (WGS) entry which is preliminary data.</text>
</comment>
<gene>
    <name evidence="2" type="ORF">JYZ213_LOCUS37834</name>
</gene>
<proteinExistence type="predicted"/>
<feature type="transmembrane region" description="Helical" evidence="1">
    <location>
        <begin position="87"/>
        <end position="109"/>
    </location>
</feature>
<name>A0A815L544_9BILA</name>
<evidence type="ECO:0000313" key="2">
    <source>
        <dbReference type="EMBL" id="CAF1402339.1"/>
    </source>
</evidence>
<keyword evidence="1" id="KW-0472">Membrane</keyword>
<sequence>MALDIACLNVNFTLPNIPIINNVTNIPSHPHYNPNGKALSQLISSSMARSTFSTDDFESFLKMITLSNNTSFDISTVVKSKPVTSTIIYTSITLALFIILSLIFCIMSCRKNHPKKSSEKYKPSTKCKCCGPCVPVVLLILVGLIVIGQMIYIAYQIDKTTKNLDESIKEMNQEVYPKEISVHLKHLLQQMEILDQYSTQSDSILIQASRSIFIGAFDKILREQYFLDTIRDSIVDIDVHMEQLNHTINNESSSLSPVVKYLFEEINKQHQDMIEQLKIPLQELCRYSNGSEVEIDNTILNALDLVHKQLRILIDTIKRDFLGYMTVLMKQDLEDRVRYYIRLVGIILLVLIIIFGLIPISFLAIIILCRCCRYQRQKSSSKYRLVNEKYFHLLL</sequence>
<dbReference type="EMBL" id="CAJNOG010001050">
    <property type="protein sequence ID" value="CAF1402339.1"/>
    <property type="molecule type" value="Genomic_DNA"/>
</dbReference>
<dbReference type="AlphaFoldDB" id="A0A815L544"/>
<protein>
    <submittedName>
        <fullName evidence="2">Uncharacterized protein</fullName>
    </submittedName>
</protein>
<dbReference type="Proteomes" id="UP000663845">
    <property type="component" value="Unassembled WGS sequence"/>
</dbReference>
<keyword evidence="1" id="KW-1133">Transmembrane helix</keyword>
<evidence type="ECO:0000313" key="3">
    <source>
        <dbReference type="Proteomes" id="UP000663845"/>
    </source>
</evidence>